<feature type="transmembrane region" description="Helical" evidence="1">
    <location>
        <begin position="401"/>
        <end position="431"/>
    </location>
</feature>
<dbReference type="OrthoDB" id="111691at2"/>
<dbReference type="RefSeq" id="WP_051638916.1">
    <property type="nucleotide sequence ID" value="NZ_UGGP01000001.1"/>
</dbReference>
<name>A0A377FW60_9BACL</name>
<keyword evidence="1" id="KW-0472">Membrane</keyword>
<sequence>MTSSSSGRDWYRAVWRWHLYAGLIIAPFLLVLAVTGAVYLFKPQIEQVIYADYYQVEPSGERLSATELLNRVQAEYPDTPITRYRPGESPDRSSEFRVMTEEGATTVFVDPYSGNVIGSQLNADRFMNQVEVLHGELMMGTLGDRIVELVACWTIVLMATGLYLFWPRNGLQASGTIYPRLRKGKRVLRRDLHVVPGFWVTAGLLFLVLTGLPWSGFLGANFQSIATNAGVGYPPLIWGGEAPTSSVKTEDVADVPWAAETLPVPNSVVAGYVPLSLDQVNQIAITVGMDPSYTISLPGTADGVYTLSAYPDRAQDEATIHLDQYSGAVLADYRYDHYGIVGKAVALGITLHTGKQFNQLLGLVICLGVVFVVVSGAYLWYSRKPNAKSGAPSAPSKVRRNVFLVLLVGFGIVFPLVGLSLLIVALLDWVVIRRSTTLQRYLNAG</sequence>
<keyword evidence="1" id="KW-0812">Transmembrane</keyword>
<organism evidence="3 4">
    <name type="scientific">Exiguobacterium aurantiacum</name>
    <dbReference type="NCBI Taxonomy" id="33987"/>
    <lineage>
        <taxon>Bacteria</taxon>
        <taxon>Bacillati</taxon>
        <taxon>Bacillota</taxon>
        <taxon>Bacilli</taxon>
        <taxon>Bacillales</taxon>
        <taxon>Bacillales Family XII. Incertae Sedis</taxon>
        <taxon>Exiguobacterium</taxon>
    </lineage>
</organism>
<dbReference type="InterPro" id="IPR005625">
    <property type="entry name" value="PepSY-ass_TM"/>
</dbReference>
<evidence type="ECO:0000259" key="2">
    <source>
        <dbReference type="Pfam" id="PF03413"/>
    </source>
</evidence>
<feature type="transmembrane region" description="Helical" evidence="1">
    <location>
        <begin position="20"/>
        <end position="41"/>
    </location>
</feature>
<dbReference type="EMBL" id="UGGP01000001">
    <property type="protein sequence ID" value="STO08794.1"/>
    <property type="molecule type" value="Genomic_DNA"/>
</dbReference>
<reference evidence="3 4" key="1">
    <citation type="submission" date="2018-06" db="EMBL/GenBank/DDBJ databases">
        <authorList>
            <consortium name="Pathogen Informatics"/>
            <person name="Doyle S."/>
        </authorList>
    </citation>
    <scope>NUCLEOTIDE SEQUENCE [LARGE SCALE GENOMIC DNA]</scope>
    <source>
        <strain evidence="3 4">NCTC13163</strain>
    </source>
</reference>
<dbReference type="PANTHER" id="PTHR34219:SF1">
    <property type="entry name" value="PEPSY DOMAIN-CONTAINING PROTEIN"/>
    <property type="match status" value="1"/>
</dbReference>
<protein>
    <submittedName>
        <fullName evidence="3">Uncharacterized iron-regulated membrane protein</fullName>
    </submittedName>
</protein>
<gene>
    <name evidence="3" type="ORF">NCTC13163_02172</name>
</gene>
<dbReference type="PANTHER" id="PTHR34219">
    <property type="entry name" value="IRON-REGULATED INNER MEMBRANE PROTEIN-RELATED"/>
    <property type="match status" value="1"/>
</dbReference>
<dbReference type="Pfam" id="PF03413">
    <property type="entry name" value="PepSY"/>
    <property type="match status" value="1"/>
</dbReference>
<dbReference type="STRING" id="1397694.GCA_000702585_02660"/>
<feature type="domain" description="PepSY" evidence="2">
    <location>
        <begin position="63"/>
        <end position="119"/>
    </location>
</feature>
<keyword evidence="1" id="KW-1133">Transmembrane helix</keyword>
<accession>A0A377FW60</accession>
<evidence type="ECO:0000313" key="4">
    <source>
        <dbReference type="Proteomes" id="UP000254060"/>
    </source>
</evidence>
<evidence type="ECO:0000313" key="3">
    <source>
        <dbReference type="EMBL" id="STO08794.1"/>
    </source>
</evidence>
<feature type="transmembrane region" description="Helical" evidence="1">
    <location>
        <begin position="360"/>
        <end position="381"/>
    </location>
</feature>
<dbReference type="InterPro" id="IPR025711">
    <property type="entry name" value="PepSY"/>
</dbReference>
<dbReference type="AlphaFoldDB" id="A0A377FW60"/>
<evidence type="ECO:0000256" key="1">
    <source>
        <dbReference type="SAM" id="Phobius"/>
    </source>
</evidence>
<dbReference type="Pfam" id="PF03929">
    <property type="entry name" value="PepSY_TM"/>
    <property type="match status" value="1"/>
</dbReference>
<dbReference type="Proteomes" id="UP000254060">
    <property type="component" value="Unassembled WGS sequence"/>
</dbReference>
<proteinExistence type="predicted"/>
<feature type="transmembrane region" description="Helical" evidence="1">
    <location>
        <begin position="198"/>
        <end position="218"/>
    </location>
</feature>
<feature type="transmembrane region" description="Helical" evidence="1">
    <location>
        <begin position="146"/>
        <end position="166"/>
    </location>
</feature>